<dbReference type="CDD" id="cd03408">
    <property type="entry name" value="SPFH_like_u1"/>
    <property type="match status" value="1"/>
</dbReference>
<dbReference type="PANTHER" id="PTHR37826">
    <property type="entry name" value="FLOTILLIN BAND_7_5 DOMAIN PROTEIN"/>
    <property type="match status" value="1"/>
</dbReference>
<keyword evidence="5" id="KW-1185">Reference proteome</keyword>
<sequence length="462" mass="48695">MGIIKAVASAVGGALADQWLEAIEPDDMGDRIVFARGVQVRRGKGSNTKGSSDIVSNGSVIHVYPNQFMMLVDGGKVVDYTAEEGYYTIDHSAMPSMFNGQFGEALKESFNRIRFGGITPTAQKVYYVNLQEIKGIKFGTRNPVNYFDNFYNAELFLRAHGTYSIKVTDPLKFYGEVIPKNADRVDIDSINEQYLSEFLEAFQTSVNQMSADGTRISFVTSKSRELGRYMADTLDEEWNKLRGMEIQSVGIASITYDEESQNLINLRNKGAMMGDPGIREGYVQSTIAEGLKNAGSNSAGSLAGFMGMGFGMQTGGGFMGAASNTNMQQMQNQGNWSAAGAQQAGMNPGPGVPAGVRQTGMDPGPGAPAGTAQAGMNPGAGAPAGTAQSGVNPGAGAPVGTAQSGMNPGPGTAGWYCPNCGTPNSGKFCSECGNPRPAADWTCSCGTVNSGKFCSECGKPRP</sequence>
<dbReference type="EMBL" id="JAKNGE010000024">
    <property type="protein sequence ID" value="MCG4747435.1"/>
    <property type="molecule type" value="Genomic_DNA"/>
</dbReference>
<reference evidence="4 5" key="1">
    <citation type="journal article" date="2020" name="Cell Host Microbe">
        <title>Functional and Genomic Variation between Human-Derived Isolates of Lachnospiraceae Reveals Inter- and Intra-Species Diversity.</title>
        <authorList>
            <person name="Sorbara M.T."/>
            <person name="Littmann E.R."/>
            <person name="Fontana E."/>
            <person name="Moody T.U."/>
            <person name="Kohout C.E."/>
            <person name="Gjonbalaj M."/>
            <person name="Eaton V."/>
            <person name="Seok R."/>
            <person name="Leiner I.M."/>
            <person name="Pamer E.G."/>
        </authorList>
    </citation>
    <scope>NUCLEOTIDE SEQUENCE [LARGE SCALE GENOMIC DNA]</scope>
    <source>
        <strain evidence="4 5">MSK.1.17</strain>
    </source>
</reference>
<evidence type="ECO:0000313" key="6">
    <source>
        <dbReference type="Proteomes" id="UP001299608"/>
    </source>
</evidence>
<feature type="region of interest" description="Disordered" evidence="1">
    <location>
        <begin position="332"/>
        <end position="406"/>
    </location>
</feature>
<feature type="compositionally biased region" description="Low complexity" evidence="1">
    <location>
        <begin position="368"/>
        <end position="390"/>
    </location>
</feature>
<feature type="domain" description="SPFH" evidence="2">
    <location>
        <begin position="55"/>
        <end position="265"/>
    </location>
</feature>
<dbReference type="Proteomes" id="UP000669239">
    <property type="component" value="Unassembled WGS sequence"/>
</dbReference>
<proteinExistence type="predicted"/>
<organism evidence="3 6">
    <name type="scientific">Enterocloster aldenensis</name>
    <dbReference type="NCBI Taxonomy" id="358742"/>
    <lineage>
        <taxon>Bacteria</taxon>
        <taxon>Bacillati</taxon>
        <taxon>Bacillota</taxon>
        <taxon>Clostridia</taxon>
        <taxon>Lachnospirales</taxon>
        <taxon>Lachnospiraceae</taxon>
        <taxon>Enterocloster</taxon>
    </lineage>
</organism>
<accession>A0AAW5C3H4</accession>
<name>A0AAW5C3H4_9FIRM</name>
<evidence type="ECO:0000256" key="1">
    <source>
        <dbReference type="SAM" id="MobiDB-lite"/>
    </source>
</evidence>
<dbReference type="GeneID" id="97208878"/>
<evidence type="ECO:0000313" key="3">
    <source>
        <dbReference type="EMBL" id="MCG4747435.1"/>
    </source>
</evidence>
<reference evidence="3" key="3">
    <citation type="submission" date="2022-01" db="EMBL/GenBank/DDBJ databases">
        <title>Collection of gut derived symbiotic bacterial strains cultured from healthy donors.</title>
        <authorList>
            <person name="Lin H."/>
            <person name="Kohout C."/>
            <person name="Waligurski E."/>
            <person name="Pamer E.G."/>
        </authorList>
    </citation>
    <scope>NUCLEOTIDE SEQUENCE</scope>
    <source>
        <strain evidence="3">DFI.6.55</strain>
    </source>
</reference>
<reference evidence="4" key="2">
    <citation type="submission" date="2020-02" db="EMBL/GenBank/DDBJ databases">
        <authorList>
            <person name="Littmann E."/>
            <person name="Sorbara M."/>
        </authorList>
    </citation>
    <scope>NUCLEOTIDE SEQUENCE</scope>
    <source>
        <strain evidence="4">MSK.1.17</strain>
    </source>
</reference>
<dbReference type="Proteomes" id="UP001299608">
    <property type="component" value="Unassembled WGS sequence"/>
</dbReference>
<evidence type="ECO:0000313" key="5">
    <source>
        <dbReference type="Proteomes" id="UP000669239"/>
    </source>
</evidence>
<comment type="caution">
    <text evidence="3">The sequence shown here is derived from an EMBL/GenBank/DDBJ whole genome shotgun (WGS) entry which is preliminary data.</text>
</comment>
<dbReference type="Pfam" id="PF13421">
    <property type="entry name" value="Band_7_1"/>
    <property type="match status" value="1"/>
</dbReference>
<dbReference type="PANTHER" id="PTHR37826:SF2">
    <property type="entry name" value="ZINC-RIBBON DOMAIN-CONTAINING PROTEIN"/>
    <property type="match status" value="1"/>
</dbReference>
<protein>
    <submittedName>
        <fullName evidence="3">SPFH domain-containing protein</fullName>
    </submittedName>
    <submittedName>
        <fullName evidence="4">Virion core protein</fullName>
    </submittedName>
</protein>
<evidence type="ECO:0000313" key="4">
    <source>
        <dbReference type="EMBL" id="NSJ47860.1"/>
    </source>
</evidence>
<dbReference type="AlphaFoldDB" id="A0AAW5C3H4"/>
<gene>
    <name evidence="4" type="ORF">G5B36_04010</name>
    <name evidence="3" type="ORF">L0N08_18575</name>
</gene>
<dbReference type="EMBL" id="JAAITT010000004">
    <property type="protein sequence ID" value="NSJ47860.1"/>
    <property type="molecule type" value="Genomic_DNA"/>
</dbReference>
<dbReference type="InterPro" id="IPR033880">
    <property type="entry name" value="SPFH_YdjI"/>
</dbReference>
<evidence type="ECO:0000259" key="2">
    <source>
        <dbReference type="Pfam" id="PF13421"/>
    </source>
</evidence>
<dbReference type="RefSeq" id="WP_165641246.1">
    <property type="nucleotide sequence ID" value="NZ_BAABZL010000001.1"/>
</dbReference>